<keyword evidence="3" id="KW-0812">Transmembrane</keyword>
<gene>
    <name evidence="5" type="ORF">BGZ95_005368</name>
</gene>
<name>A0AAD4D431_9FUNG</name>
<feature type="compositionally biased region" description="Polar residues" evidence="2">
    <location>
        <begin position="177"/>
        <end position="203"/>
    </location>
</feature>
<dbReference type="Pfam" id="PF04982">
    <property type="entry name" value="TM_HPP"/>
    <property type="match status" value="1"/>
</dbReference>
<evidence type="ECO:0000259" key="4">
    <source>
        <dbReference type="Pfam" id="PF04982"/>
    </source>
</evidence>
<keyword evidence="6" id="KW-1185">Reference proteome</keyword>
<feature type="domain" description="HPP transmembrane region" evidence="4">
    <location>
        <begin position="1"/>
        <end position="98"/>
    </location>
</feature>
<evidence type="ECO:0000313" key="5">
    <source>
        <dbReference type="EMBL" id="KAG0256931.1"/>
    </source>
</evidence>
<evidence type="ECO:0000256" key="3">
    <source>
        <dbReference type="SAM" id="Phobius"/>
    </source>
</evidence>
<keyword evidence="3" id="KW-1133">Transmembrane helix</keyword>
<accession>A0AAD4D431</accession>
<keyword evidence="1" id="KW-0175">Coiled coil</keyword>
<feature type="region of interest" description="Disordered" evidence="2">
    <location>
        <begin position="242"/>
        <end position="264"/>
    </location>
</feature>
<dbReference type="EMBL" id="JAAAIL010002482">
    <property type="protein sequence ID" value="KAG0256931.1"/>
    <property type="molecule type" value="Genomic_DNA"/>
</dbReference>
<dbReference type="InterPro" id="IPR007065">
    <property type="entry name" value="HPP"/>
</dbReference>
<protein>
    <recommendedName>
        <fullName evidence="4">HPP transmembrane region domain-containing protein</fullName>
    </recommendedName>
</protein>
<keyword evidence="3" id="KW-0472">Membrane</keyword>
<sequence>MSSFIGVSLYKLFNLMSKEAFDRLHWLLCSLSVSISLFVMQLTHTVHPPASATALIAVTGGQTIYDLGYWYMLCPIALGVAFMMIVAMLVNNVVRTYPSHWWAPKSRMIAVVDQDMSTTLADFVSPEDDDEEDEEALENKQGDLTTVATTTSTGNNNKSSMTHQPTISSSSSLTFSPNLKETATTATTVADQPITSVASSPRPTASAHSHANSHSHPHGQYAVYYGGDRKEELRDGEKLLERQAHNSSPVKDIEHGSSQTHGSKRHSILIGLRGSPHPSHATTATSSGPTHSHVAAATEEEYRATIEQLHQRIQELESRLASSATTSAAAVTGSSSN</sequence>
<evidence type="ECO:0000256" key="2">
    <source>
        <dbReference type="SAM" id="MobiDB-lite"/>
    </source>
</evidence>
<feature type="compositionally biased region" description="Low complexity" evidence="2">
    <location>
        <begin position="145"/>
        <end position="176"/>
    </location>
</feature>
<comment type="caution">
    <text evidence="5">The sequence shown here is derived from an EMBL/GenBank/DDBJ whole genome shotgun (WGS) entry which is preliminary data.</text>
</comment>
<reference evidence="5" key="1">
    <citation type="journal article" date="2020" name="Fungal Divers.">
        <title>Resolving the Mortierellaceae phylogeny through synthesis of multi-gene phylogenetics and phylogenomics.</title>
        <authorList>
            <person name="Vandepol N."/>
            <person name="Liber J."/>
            <person name="Desiro A."/>
            <person name="Na H."/>
            <person name="Kennedy M."/>
            <person name="Barry K."/>
            <person name="Grigoriev I.V."/>
            <person name="Miller A.N."/>
            <person name="O'Donnell K."/>
            <person name="Stajich J.E."/>
            <person name="Bonito G."/>
        </authorList>
    </citation>
    <scope>NUCLEOTIDE SEQUENCE</scope>
    <source>
        <strain evidence="5">NRRL 28262</strain>
    </source>
</reference>
<evidence type="ECO:0000313" key="6">
    <source>
        <dbReference type="Proteomes" id="UP001194580"/>
    </source>
</evidence>
<dbReference type="PANTHER" id="PTHR33741">
    <property type="entry name" value="TRANSMEMBRANE PROTEIN DDB_G0269096-RELATED"/>
    <property type="match status" value="1"/>
</dbReference>
<dbReference type="AlphaFoldDB" id="A0AAD4D431"/>
<feature type="compositionally biased region" description="Acidic residues" evidence="2">
    <location>
        <begin position="125"/>
        <end position="136"/>
    </location>
</feature>
<feature type="transmembrane region" description="Helical" evidence="3">
    <location>
        <begin position="69"/>
        <end position="90"/>
    </location>
</feature>
<dbReference type="Proteomes" id="UP001194580">
    <property type="component" value="Unassembled WGS sequence"/>
</dbReference>
<feature type="coiled-coil region" evidence="1">
    <location>
        <begin position="299"/>
        <end position="326"/>
    </location>
</feature>
<dbReference type="PANTHER" id="PTHR33741:SF5">
    <property type="entry name" value="TRANSMEMBRANE PROTEIN DDB_G0269096-RELATED"/>
    <property type="match status" value="1"/>
</dbReference>
<organism evidence="5 6">
    <name type="scientific">Linnemannia exigua</name>
    <dbReference type="NCBI Taxonomy" id="604196"/>
    <lineage>
        <taxon>Eukaryota</taxon>
        <taxon>Fungi</taxon>
        <taxon>Fungi incertae sedis</taxon>
        <taxon>Mucoromycota</taxon>
        <taxon>Mortierellomycotina</taxon>
        <taxon>Mortierellomycetes</taxon>
        <taxon>Mortierellales</taxon>
        <taxon>Mortierellaceae</taxon>
        <taxon>Linnemannia</taxon>
    </lineage>
</organism>
<proteinExistence type="predicted"/>
<feature type="transmembrane region" description="Helical" evidence="3">
    <location>
        <begin position="24"/>
        <end position="43"/>
    </location>
</feature>
<evidence type="ECO:0000256" key="1">
    <source>
        <dbReference type="SAM" id="Coils"/>
    </source>
</evidence>
<feature type="region of interest" description="Disordered" evidence="2">
    <location>
        <begin position="124"/>
        <end position="222"/>
    </location>
</feature>
<dbReference type="InterPro" id="IPR058581">
    <property type="entry name" value="TM_HPP"/>
</dbReference>